<dbReference type="InterPro" id="IPR001915">
    <property type="entry name" value="Peptidase_M48"/>
</dbReference>
<dbReference type="EMBL" id="FOJU01000002">
    <property type="protein sequence ID" value="SFA88273.1"/>
    <property type="molecule type" value="Genomic_DNA"/>
</dbReference>
<proteinExistence type="inferred from homology"/>
<evidence type="ECO:0000256" key="4">
    <source>
        <dbReference type="ARBA" id="ARBA00022833"/>
    </source>
</evidence>
<dbReference type="STRING" id="871651.SAMN05421688_1456"/>
<keyword evidence="10" id="KW-1185">Reference proteome</keyword>
<gene>
    <name evidence="9" type="ORF">SAMN05421688_1456</name>
</gene>
<organism evidence="9 10">
    <name type="scientific">Poseidonocella pacifica</name>
    <dbReference type="NCBI Taxonomy" id="871651"/>
    <lineage>
        <taxon>Bacteria</taxon>
        <taxon>Pseudomonadati</taxon>
        <taxon>Pseudomonadota</taxon>
        <taxon>Alphaproteobacteria</taxon>
        <taxon>Rhodobacterales</taxon>
        <taxon>Roseobacteraceae</taxon>
        <taxon>Poseidonocella</taxon>
    </lineage>
</organism>
<keyword evidence="1 6" id="KW-0645">Protease</keyword>
<evidence type="ECO:0000313" key="10">
    <source>
        <dbReference type="Proteomes" id="UP000198796"/>
    </source>
</evidence>
<dbReference type="PROSITE" id="PS51257">
    <property type="entry name" value="PROKAR_LIPOPROTEIN"/>
    <property type="match status" value="1"/>
</dbReference>
<feature type="signal peptide" evidence="7">
    <location>
        <begin position="1"/>
        <end position="20"/>
    </location>
</feature>
<dbReference type="GO" id="GO:0046872">
    <property type="term" value="F:metal ion binding"/>
    <property type="evidence" value="ECO:0007669"/>
    <property type="project" value="UniProtKB-KW"/>
</dbReference>
<keyword evidence="7" id="KW-0732">Signal</keyword>
<evidence type="ECO:0000256" key="6">
    <source>
        <dbReference type="RuleBase" id="RU003983"/>
    </source>
</evidence>
<dbReference type="AlphaFoldDB" id="A0A1I0WJW6"/>
<evidence type="ECO:0000256" key="7">
    <source>
        <dbReference type="SAM" id="SignalP"/>
    </source>
</evidence>
<evidence type="ECO:0000256" key="5">
    <source>
        <dbReference type="ARBA" id="ARBA00023049"/>
    </source>
</evidence>
<reference evidence="9 10" key="1">
    <citation type="submission" date="2016-10" db="EMBL/GenBank/DDBJ databases">
        <authorList>
            <person name="de Groot N.N."/>
        </authorList>
    </citation>
    <scope>NUCLEOTIDE SEQUENCE [LARGE SCALE GENOMIC DNA]</scope>
    <source>
        <strain evidence="9 10">DSM 29316</strain>
    </source>
</reference>
<feature type="domain" description="Peptidase M48" evidence="8">
    <location>
        <begin position="44"/>
        <end position="229"/>
    </location>
</feature>
<dbReference type="Gene3D" id="3.30.2010.10">
    <property type="entry name" value="Metalloproteases ('zincins'), catalytic domain"/>
    <property type="match status" value="1"/>
</dbReference>
<sequence>MRLTAPIVLFGLALSGCVPVTSPAPLPSQSGSQISTPTRPSARTFADVVRIMEPVAERECEARTRNVNCDFQIVVDSRPDQPANAYQTRDANDRPVIAFTQALIAEAENVDELAFVMGHEASHHIAGHIDRQRGVATVGAIVFGSLASATGADSSAVKTAQDLGATVGARTFSKDYELEADALGTIIAHNAGFDPVRGAQYFARIPDPGNRFLGTHPPNAARMDTVRRTARGL</sequence>
<evidence type="ECO:0000313" key="9">
    <source>
        <dbReference type="EMBL" id="SFA88273.1"/>
    </source>
</evidence>
<dbReference type="Proteomes" id="UP000198796">
    <property type="component" value="Unassembled WGS sequence"/>
</dbReference>
<keyword evidence="5 6" id="KW-0482">Metalloprotease</keyword>
<comment type="cofactor">
    <cofactor evidence="6">
        <name>Zn(2+)</name>
        <dbReference type="ChEBI" id="CHEBI:29105"/>
    </cofactor>
    <text evidence="6">Binds 1 zinc ion per subunit.</text>
</comment>
<dbReference type="CDD" id="cd07324">
    <property type="entry name" value="M48C_Oma1-like"/>
    <property type="match status" value="1"/>
</dbReference>
<dbReference type="GO" id="GO:0016020">
    <property type="term" value="C:membrane"/>
    <property type="evidence" value="ECO:0007669"/>
    <property type="project" value="TreeGrafter"/>
</dbReference>
<name>A0A1I0WJW6_9RHOB</name>
<evidence type="ECO:0000256" key="2">
    <source>
        <dbReference type="ARBA" id="ARBA00022723"/>
    </source>
</evidence>
<accession>A0A1I0WJW6</accession>
<dbReference type="PANTHER" id="PTHR22726">
    <property type="entry name" value="METALLOENDOPEPTIDASE OMA1"/>
    <property type="match status" value="1"/>
</dbReference>
<dbReference type="GO" id="GO:0051603">
    <property type="term" value="P:proteolysis involved in protein catabolic process"/>
    <property type="evidence" value="ECO:0007669"/>
    <property type="project" value="TreeGrafter"/>
</dbReference>
<protein>
    <submittedName>
        <fullName evidence="9">Peptidase family M48</fullName>
    </submittedName>
</protein>
<dbReference type="PANTHER" id="PTHR22726:SF1">
    <property type="entry name" value="METALLOENDOPEPTIDASE OMA1, MITOCHONDRIAL"/>
    <property type="match status" value="1"/>
</dbReference>
<dbReference type="InterPro" id="IPR051156">
    <property type="entry name" value="Mito/Outer_Membr_Metalloprot"/>
</dbReference>
<comment type="similarity">
    <text evidence="6">Belongs to the peptidase M48 family.</text>
</comment>
<keyword evidence="3 6" id="KW-0378">Hydrolase</keyword>
<evidence type="ECO:0000256" key="1">
    <source>
        <dbReference type="ARBA" id="ARBA00022670"/>
    </source>
</evidence>
<keyword evidence="2" id="KW-0479">Metal-binding</keyword>
<dbReference type="Pfam" id="PF01435">
    <property type="entry name" value="Peptidase_M48"/>
    <property type="match status" value="1"/>
</dbReference>
<evidence type="ECO:0000259" key="8">
    <source>
        <dbReference type="Pfam" id="PF01435"/>
    </source>
</evidence>
<feature type="chain" id="PRO_5011658074" evidence="7">
    <location>
        <begin position="21"/>
        <end position="233"/>
    </location>
</feature>
<dbReference type="GO" id="GO:0004222">
    <property type="term" value="F:metalloendopeptidase activity"/>
    <property type="evidence" value="ECO:0007669"/>
    <property type="project" value="InterPro"/>
</dbReference>
<evidence type="ECO:0000256" key="3">
    <source>
        <dbReference type="ARBA" id="ARBA00022801"/>
    </source>
</evidence>
<keyword evidence="4 6" id="KW-0862">Zinc</keyword>